<dbReference type="PANTHER" id="PTHR47237:SF1">
    <property type="entry name" value="SLL0310 PROTEIN"/>
    <property type="match status" value="1"/>
</dbReference>
<feature type="domain" description="N-acetyltransferase" evidence="1">
    <location>
        <begin position="4"/>
        <end position="145"/>
    </location>
</feature>
<organism evidence="2 3">
    <name type="scientific">Flavobacterium cheonhonense</name>
    <dbReference type="NCBI Taxonomy" id="706185"/>
    <lineage>
        <taxon>Bacteria</taxon>
        <taxon>Pseudomonadati</taxon>
        <taxon>Bacteroidota</taxon>
        <taxon>Flavobacteriia</taxon>
        <taxon>Flavobacteriales</taxon>
        <taxon>Flavobacteriaceae</taxon>
        <taxon>Flavobacterium</taxon>
    </lineage>
</organism>
<protein>
    <submittedName>
        <fullName evidence="2">GNAT family N-acetyltransferase</fullName>
    </submittedName>
</protein>
<dbReference type="PANTHER" id="PTHR47237">
    <property type="entry name" value="SLL0310 PROTEIN"/>
    <property type="match status" value="1"/>
</dbReference>
<dbReference type="Proteomes" id="UP001500968">
    <property type="component" value="Unassembled WGS sequence"/>
</dbReference>
<sequence>MESLAFRKLTFPEFETLVDWAAKEGWNPGLHDAELFYKTDPEGFYGYFEQNTMVGGGSIVSYNGELGFMGFFIVHPEYRAKGIGNDLWLLRRDTLLKRLQPNAAIGMDGVVAMQPFYQKGGFTIAYRDERYEKKGEHFPLNPKVQIAAAKDEAALFALDLECFGVARTQFLKLWLNPSKAKTFTYIENDTLLGFAVMRECQIGYKIGPLFAENETAAEALYERCLSEALEEPVYLDIPLNNEAAVRLVEKYKANYVFECARMYYGIPPKTAKAKVFGITSFELG</sequence>
<dbReference type="InterPro" id="IPR016181">
    <property type="entry name" value="Acyl_CoA_acyltransferase"/>
</dbReference>
<dbReference type="InterPro" id="IPR000182">
    <property type="entry name" value="GNAT_dom"/>
</dbReference>
<gene>
    <name evidence="2" type="ORF">GCM10022386_07010</name>
</gene>
<accession>A0ABP7TH00</accession>
<dbReference type="EMBL" id="BAABCR010000008">
    <property type="protein sequence ID" value="GAA4026241.1"/>
    <property type="molecule type" value="Genomic_DNA"/>
</dbReference>
<comment type="caution">
    <text evidence="2">The sequence shown here is derived from an EMBL/GenBank/DDBJ whole genome shotgun (WGS) entry which is preliminary data.</text>
</comment>
<evidence type="ECO:0000313" key="3">
    <source>
        <dbReference type="Proteomes" id="UP001500968"/>
    </source>
</evidence>
<evidence type="ECO:0000259" key="1">
    <source>
        <dbReference type="PROSITE" id="PS51186"/>
    </source>
</evidence>
<dbReference type="Gene3D" id="3.40.630.30">
    <property type="match status" value="1"/>
</dbReference>
<dbReference type="SUPFAM" id="SSF55729">
    <property type="entry name" value="Acyl-CoA N-acyltransferases (Nat)"/>
    <property type="match status" value="1"/>
</dbReference>
<dbReference type="Pfam" id="PF18014">
    <property type="entry name" value="Acetyltransf_18"/>
    <property type="match status" value="1"/>
</dbReference>
<proteinExistence type="predicted"/>
<dbReference type="InterPro" id="IPR041496">
    <property type="entry name" value="YitH/HolE_GNAT"/>
</dbReference>
<dbReference type="RefSeq" id="WP_324691785.1">
    <property type="nucleotide sequence ID" value="NZ_BAABCR010000008.1"/>
</dbReference>
<keyword evidence="3" id="KW-1185">Reference proteome</keyword>
<reference evidence="3" key="1">
    <citation type="journal article" date="2019" name="Int. J. Syst. Evol. Microbiol.">
        <title>The Global Catalogue of Microorganisms (GCM) 10K type strain sequencing project: providing services to taxonomists for standard genome sequencing and annotation.</title>
        <authorList>
            <consortium name="The Broad Institute Genomics Platform"/>
            <consortium name="The Broad Institute Genome Sequencing Center for Infectious Disease"/>
            <person name="Wu L."/>
            <person name="Ma J."/>
        </authorList>
    </citation>
    <scope>NUCLEOTIDE SEQUENCE [LARGE SCALE GENOMIC DNA]</scope>
    <source>
        <strain evidence="3">JCM 17064</strain>
    </source>
</reference>
<dbReference type="PROSITE" id="PS51186">
    <property type="entry name" value="GNAT"/>
    <property type="match status" value="1"/>
</dbReference>
<evidence type="ECO:0000313" key="2">
    <source>
        <dbReference type="EMBL" id="GAA4026241.1"/>
    </source>
</evidence>
<dbReference type="Pfam" id="PF00583">
    <property type="entry name" value="Acetyltransf_1"/>
    <property type="match status" value="1"/>
</dbReference>
<dbReference type="Gene3D" id="3.40.630.90">
    <property type="match status" value="1"/>
</dbReference>
<name>A0ABP7TH00_9FLAO</name>
<dbReference type="InterPro" id="IPR052729">
    <property type="entry name" value="Acyl/Acetyltrans_Enzymes"/>
</dbReference>